<dbReference type="InterPro" id="IPR029787">
    <property type="entry name" value="Nucleotide_cyclase"/>
</dbReference>
<dbReference type="Pfam" id="PF13185">
    <property type="entry name" value="GAF_2"/>
    <property type="match status" value="1"/>
</dbReference>
<keyword evidence="4" id="KW-1185">Reference proteome</keyword>
<dbReference type="PANTHER" id="PTHR45138">
    <property type="entry name" value="REGULATORY COMPONENTS OF SENSORY TRANSDUCTION SYSTEM"/>
    <property type="match status" value="1"/>
</dbReference>
<dbReference type="GO" id="GO:1902201">
    <property type="term" value="P:negative regulation of bacterial-type flagellum-dependent cell motility"/>
    <property type="evidence" value="ECO:0007669"/>
    <property type="project" value="TreeGrafter"/>
</dbReference>
<evidence type="ECO:0000313" key="3">
    <source>
        <dbReference type="EMBL" id="RDU36316.1"/>
    </source>
</evidence>
<keyword evidence="1" id="KW-0472">Membrane</keyword>
<dbReference type="GO" id="GO:0043709">
    <property type="term" value="P:cell adhesion involved in single-species biofilm formation"/>
    <property type="evidence" value="ECO:0007669"/>
    <property type="project" value="TreeGrafter"/>
</dbReference>
<dbReference type="NCBIfam" id="TIGR00254">
    <property type="entry name" value="GGDEF"/>
    <property type="match status" value="1"/>
</dbReference>
<feature type="transmembrane region" description="Helical" evidence="1">
    <location>
        <begin position="51"/>
        <end position="72"/>
    </location>
</feature>
<sequence>MITYNVFPPPAGLNAIDVFGFLVLSAVVASMPMVINGIPIFMIQWVSVAVFLRYGVFIEMITVQLSILILLLKLRIPREGMFRLPLNSAMFFIVSFLSGAFYYYLGGTIVPDFKEGMGPFWLGLAYAAVYYVLNQLILILNQRVIYRSTEPFFGKDFVWETVTTVITLPLGFVLYMLHRDLGIMALLFIGGPFASISLILKMYDSTQHVNEYLQKAAEIGHQLAERVNVNEVTDLFLQKLTEMLPIDYAYVLEIQDNDDINLARRVEDGMVMPNTHMGLRKNQGISGTVWGTGKPVLFGSRIEWRHIVSANIPVDAESILGIPMTKNGKIVGVVVLASRRKRAYEKSQLMIVDILCSHYAIAIENARHYEQTKEESERCSLTKLHNYRYFEKVLYREFEMLEKNLRERLALIILDIDHFKAVNDTYGHQSGNEVLKELASRIENIVGDSGSVARYGGEEFVILLPEVTSREAYNLAELIRESIANWPFILSQHLEGNSHSLSIKITASFGIATAPEDADDPLALIRHADRALYVGAKRAGRNRVAAYVK</sequence>
<dbReference type="InterPro" id="IPR050469">
    <property type="entry name" value="Diguanylate_Cyclase"/>
</dbReference>
<evidence type="ECO:0000259" key="2">
    <source>
        <dbReference type="PROSITE" id="PS50887"/>
    </source>
</evidence>
<comment type="caution">
    <text evidence="3">The sequence shown here is derived from an EMBL/GenBank/DDBJ whole genome shotgun (WGS) entry which is preliminary data.</text>
</comment>
<feature type="transmembrane region" description="Helical" evidence="1">
    <location>
        <begin position="183"/>
        <end position="200"/>
    </location>
</feature>
<dbReference type="PANTHER" id="PTHR45138:SF9">
    <property type="entry name" value="DIGUANYLATE CYCLASE DGCM-RELATED"/>
    <property type="match status" value="1"/>
</dbReference>
<dbReference type="Pfam" id="PF00990">
    <property type="entry name" value="GGDEF"/>
    <property type="match status" value="1"/>
</dbReference>
<name>A0A3D8GQK0_9BACI</name>
<gene>
    <name evidence="3" type="ORF">DRW41_14860</name>
</gene>
<evidence type="ECO:0000313" key="4">
    <source>
        <dbReference type="Proteomes" id="UP000257144"/>
    </source>
</evidence>
<dbReference type="FunFam" id="3.30.70.270:FF:000001">
    <property type="entry name" value="Diguanylate cyclase domain protein"/>
    <property type="match status" value="1"/>
</dbReference>
<protein>
    <submittedName>
        <fullName evidence="3">GGDEF domain-containing protein</fullName>
    </submittedName>
</protein>
<dbReference type="SMART" id="SM00065">
    <property type="entry name" value="GAF"/>
    <property type="match status" value="1"/>
</dbReference>
<dbReference type="InterPro" id="IPR000160">
    <property type="entry name" value="GGDEF_dom"/>
</dbReference>
<dbReference type="EMBL" id="QNQT01000006">
    <property type="protein sequence ID" value="RDU36316.1"/>
    <property type="molecule type" value="Genomic_DNA"/>
</dbReference>
<dbReference type="OrthoDB" id="9759607at2"/>
<dbReference type="AlphaFoldDB" id="A0A3D8GQK0"/>
<dbReference type="SUPFAM" id="SSF55781">
    <property type="entry name" value="GAF domain-like"/>
    <property type="match status" value="1"/>
</dbReference>
<feature type="transmembrane region" description="Helical" evidence="1">
    <location>
        <begin position="157"/>
        <end position="177"/>
    </location>
</feature>
<dbReference type="GO" id="GO:0052621">
    <property type="term" value="F:diguanylate cyclase activity"/>
    <property type="evidence" value="ECO:0007669"/>
    <property type="project" value="TreeGrafter"/>
</dbReference>
<organism evidence="3 4">
    <name type="scientific">Neobacillus piezotolerans</name>
    <dbReference type="NCBI Taxonomy" id="2259171"/>
    <lineage>
        <taxon>Bacteria</taxon>
        <taxon>Bacillati</taxon>
        <taxon>Bacillota</taxon>
        <taxon>Bacilli</taxon>
        <taxon>Bacillales</taxon>
        <taxon>Bacillaceae</taxon>
        <taxon>Neobacillus</taxon>
    </lineage>
</organism>
<dbReference type="InterPro" id="IPR003018">
    <property type="entry name" value="GAF"/>
</dbReference>
<dbReference type="InterPro" id="IPR043128">
    <property type="entry name" value="Rev_trsase/Diguanyl_cyclase"/>
</dbReference>
<feature type="transmembrane region" description="Helical" evidence="1">
    <location>
        <begin position="84"/>
        <end position="104"/>
    </location>
</feature>
<feature type="transmembrane region" description="Helical" evidence="1">
    <location>
        <begin position="124"/>
        <end position="145"/>
    </location>
</feature>
<keyword evidence="1" id="KW-0812">Transmembrane</keyword>
<dbReference type="Proteomes" id="UP000257144">
    <property type="component" value="Unassembled WGS sequence"/>
</dbReference>
<evidence type="ECO:0000256" key="1">
    <source>
        <dbReference type="SAM" id="Phobius"/>
    </source>
</evidence>
<dbReference type="SMART" id="SM00267">
    <property type="entry name" value="GGDEF"/>
    <property type="match status" value="1"/>
</dbReference>
<feature type="domain" description="GGDEF" evidence="2">
    <location>
        <begin position="407"/>
        <end position="549"/>
    </location>
</feature>
<proteinExistence type="predicted"/>
<reference evidence="3 4" key="1">
    <citation type="submission" date="2018-07" db="EMBL/GenBank/DDBJ databases">
        <title>Bacillus sp. YLB-04 draft genome sequence.</title>
        <authorList>
            <person name="Yu L."/>
            <person name="Tang X."/>
        </authorList>
    </citation>
    <scope>NUCLEOTIDE SEQUENCE [LARGE SCALE GENOMIC DNA]</scope>
    <source>
        <strain evidence="3 4">YLB-04</strain>
    </source>
</reference>
<dbReference type="CDD" id="cd01949">
    <property type="entry name" value="GGDEF"/>
    <property type="match status" value="1"/>
</dbReference>
<keyword evidence="1" id="KW-1133">Transmembrane helix</keyword>
<dbReference type="PROSITE" id="PS50887">
    <property type="entry name" value="GGDEF"/>
    <property type="match status" value="1"/>
</dbReference>
<dbReference type="Gene3D" id="3.30.450.40">
    <property type="match status" value="1"/>
</dbReference>
<dbReference type="GO" id="GO:0005886">
    <property type="term" value="C:plasma membrane"/>
    <property type="evidence" value="ECO:0007669"/>
    <property type="project" value="TreeGrafter"/>
</dbReference>
<dbReference type="SUPFAM" id="SSF55073">
    <property type="entry name" value="Nucleotide cyclase"/>
    <property type="match status" value="1"/>
</dbReference>
<dbReference type="InterPro" id="IPR029016">
    <property type="entry name" value="GAF-like_dom_sf"/>
</dbReference>
<accession>A0A3D8GQK0</accession>
<feature type="transmembrane region" description="Helical" evidence="1">
    <location>
        <begin position="21"/>
        <end position="45"/>
    </location>
</feature>
<dbReference type="Gene3D" id="3.30.70.270">
    <property type="match status" value="1"/>
</dbReference>